<dbReference type="AlphaFoldDB" id="A0AA97F657"/>
<name>A0AA97F657_9SPHN</name>
<keyword evidence="2" id="KW-1185">Reference proteome</keyword>
<dbReference type="EMBL" id="CP136594">
    <property type="protein sequence ID" value="WOE75069.1"/>
    <property type="molecule type" value="Genomic_DNA"/>
</dbReference>
<dbReference type="InterPro" id="IPR027417">
    <property type="entry name" value="P-loop_NTPase"/>
</dbReference>
<dbReference type="Pfam" id="PF13469">
    <property type="entry name" value="Sulfotransfer_3"/>
    <property type="match status" value="1"/>
</dbReference>
<evidence type="ECO:0000313" key="2">
    <source>
        <dbReference type="Proteomes" id="UP001302429"/>
    </source>
</evidence>
<dbReference type="Proteomes" id="UP001302429">
    <property type="component" value="Chromosome"/>
</dbReference>
<protein>
    <submittedName>
        <fullName evidence="1">Sulfotransferase</fullName>
    </submittedName>
</protein>
<sequence length="348" mass="40213">MKGSEGENGTFVLGPGRCGSTMLSNILNLHPDILSLFEFFSTQGVRSLLPGKISGKRYWQQLSTQTRSMRVMFTAKTAPSEFLYREGMGRFPIDNLPPLLVSTLPHISDNPQKLFDELARIVPRFPDQTIEAHHDRLFRTLQERLGRKIWVERTGLSQMYVKLLPRLFPEAKFILLYRDGRDVALSMQAFKPIRPAIWNWKWSGRFGPNPIDLDNPAGRSRHLRFNDRVFAVKPLVRWMVDTPPSLEDCAGFWSELMLTSIPEFLSLAEDRRHYLEYTRLVDDPKHELDRLAYFLEVEPDKTWLDAASAIPKRLEPRWKRLDADMQAKLSDWTAEAREATGRLSSARA</sequence>
<reference evidence="1 2" key="1">
    <citation type="submission" date="2023-10" db="EMBL/GenBank/DDBJ databases">
        <title>Complete genome sequence of a Sphingomonadaceae bacterium.</title>
        <authorList>
            <person name="Yan C."/>
        </authorList>
    </citation>
    <scope>NUCLEOTIDE SEQUENCE [LARGE SCALE GENOMIC DNA]</scope>
    <source>
        <strain evidence="1 2">SCSIO 66989</strain>
    </source>
</reference>
<proteinExistence type="predicted"/>
<dbReference type="KEGG" id="acoa:RB602_14745"/>
<dbReference type="RefSeq" id="WP_317081640.1">
    <property type="nucleotide sequence ID" value="NZ_CP136594.1"/>
</dbReference>
<organism evidence="1 2">
    <name type="scientific">Alterisphingorhabdus coralli</name>
    <dbReference type="NCBI Taxonomy" id="3071408"/>
    <lineage>
        <taxon>Bacteria</taxon>
        <taxon>Pseudomonadati</taxon>
        <taxon>Pseudomonadota</taxon>
        <taxon>Alphaproteobacteria</taxon>
        <taxon>Sphingomonadales</taxon>
        <taxon>Sphingomonadaceae</taxon>
        <taxon>Alterisphingorhabdus (ex Yan et al. 2024)</taxon>
    </lineage>
</organism>
<dbReference type="SUPFAM" id="SSF52540">
    <property type="entry name" value="P-loop containing nucleoside triphosphate hydrolases"/>
    <property type="match status" value="1"/>
</dbReference>
<dbReference type="Gene3D" id="3.40.50.300">
    <property type="entry name" value="P-loop containing nucleotide triphosphate hydrolases"/>
    <property type="match status" value="1"/>
</dbReference>
<gene>
    <name evidence="1" type="ORF">RB602_14745</name>
</gene>
<evidence type="ECO:0000313" key="1">
    <source>
        <dbReference type="EMBL" id="WOE75069.1"/>
    </source>
</evidence>
<accession>A0AA97F657</accession>